<accession>A0A9P5SQ52</accession>
<evidence type="ECO:0000313" key="2">
    <source>
        <dbReference type="EMBL" id="KAF9334971.1"/>
    </source>
</evidence>
<feature type="region of interest" description="Disordered" evidence="1">
    <location>
        <begin position="485"/>
        <end position="513"/>
    </location>
</feature>
<evidence type="ECO:0000313" key="3">
    <source>
        <dbReference type="Proteomes" id="UP000696485"/>
    </source>
</evidence>
<dbReference type="Proteomes" id="UP000696485">
    <property type="component" value="Unassembled WGS sequence"/>
</dbReference>
<gene>
    <name evidence="2" type="ORF">BG006_001131</name>
</gene>
<feature type="compositionally biased region" description="Polar residues" evidence="1">
    <location>
        <begin position="486"/>
        <end position="497"/>
    </location>
</feature>
<proteinExistence type="predicted"/>
<evidence type="ECO:0000256" key="1">
    <source>
        <dbReference type="SAM" id="MobiDB-lite"/>
    </source>
</evidence>
<keyword evidence="3" id="KW-1185">Reference proteome</keyword>
<dbReference type="EMBL" id="JAAAUY010000121">
    <property type="protein sequence ID" value="KAF9334971.1"/>
    <property type="molecule type" value="Genomic_DNA"/>
</dbReference>
<organism evidence="2 3">
    <name type="scientific">Podila minutissima</name>
    <dbReference type="NCBI Taxonomy" id="64525"/>
    <lineage>
        <taxon>Eukaryota</taxon>
        <taxon>Fungi</taxon>
        <taxon>Fungi incertae sedis</taxon>
        <taxon>Mucoromycota</taxon>
        <taxon>Mortierellomycotina</taxon>
        <taxon>Mortierellomycetes</taxon>
        <taxon>Mortierellales</taxon>
        <taxon>Mortierellaceae</taxon>
        <taxon>Podila</taxon>
    </lineage>
</organism>
<sequence>MLQQYEPLLQKIESDVIAVTALSQGHQEDRSVLETMVNRALSEVQSATRMLLLDGMKLPQSGTSNLSVSRIYQSLSQERVDKTLFLDEIEDRKTVILKQLEQEQLERSKRSSTSDSKTAALLETFRGHHNERVAEVESVLSQVESCEQERDQLYTKMREDAQRRLQERKPNGHLQELEETKAHVRGLGAALEFVQGEQLNLVERVVSIEDQSKKLETMRRTSRNMYQKMAQIQLQVEKLMEMVRLSQQSASDISNGTAGYVADAIGQRLTHLSELIQVQKSSVQADAVILQEATRTSQQRAVNRVSTFLPQDLDQILNKARQTSGKASLTLPLYSSASRSSLSLEQNLLQISTLQQQIAVQTVTSTKVHDRIRRTKQVMDSLVSDMEQSIASFGKNTPKETLSLASNRISAGQDGQLTADTLCSAFERDVKAVAEVVVGVEAAQLTELESSIKQTLSQAEGDRNMAHDIQSLIADGETIRSHLHSNDSTSQYEQSHAASRAGSDRKRSRSSLK</sequence>
<comment type="caution">
    <text evidence="2">The sequence shown here is derived from an EMBL/GenBank/DDBJ whole genome shotgun (WGS) entry which is preliminary data.</text>
</comment>
<reference evidence="2" key="1">
    <citation type="journal article" date="2020" name="Fungal Divers.">
        <title>Resolving the Mortierellaceae phylogeny through synthesis of multi-gene phylogenetics and phylogenomics.</title>
        <authorList>
            <person name="Vandepol N."/>
            <person name="Liber J."/>
            <person name="Desiro A."/>
            <person name="Na H."/>
            <person name="Kennedy M."/>
            <person name="Barry K."/>
            <person name="Grigoriev I.V."/>
            <person name="Miller A.N."/>
            <person name="O'Donnell K."/>
            <person name="Stajich J.E."/>
            <person name="Bonito G."/>
        </authorList>
    </citation>
    <scope>NUCLEOTIDE SEQUENCE</scope>
    <source>
        <strain evidence="2">NVP1</strain>
    </source>
</reference>
<protein>
    <submittedName>
        <fullName evidence="2">Uncharacterized protein</fullName>
    </submittedName>
</protein>
<dbReference type="AlphaFoldDB" id="A0A9P5SQ52"/>
<name>A0A9P5SQ52_9FUNG</name>